<keyword evidence="1" id="KW-0812">Transmembrane</keyword>
<dbReference type="Proteomes" id="UP000007995">
    <property type="component" value="Unassembled WGS sequence"/>
</dbReference>
<keyword evidence="1" id="KW-0472">Membrane</keyword>
<reference evidence="2 3" key="1">
    <citation type="submission" date="2012-02" db="EMBL/GenBank/DDBJ databases">
        <title>The Genome Sequence of Bacteroides finegoldii CL09T03C10.</title>
        <authorList>
            <consortium name="The Broad Institute Genome Sequencing Platform"/>
            <person name="Earl A."/>
            <person name="Ward D."/>
            <person name="Feldgarden M."/>
            <person name="Gevers D."/>
            <person name="Zitomersky N.L."/>
            <person name="Coyne M.J."/>
            <person name="Comstock L.E."/>
            <person name="Young S.K."/>
            <person name="Zeng Q."/>
            <person name="Gargeya S."/>
            <person name="Fitzgerald M."/>
            <person name="Haas B."/>
            <person name="Abouelleil A."/>
            <person name="Alvarado L."/>
            <person name="Arachchi H.M."/>
            <person name="Berlin A."/>
            <person name="Chapman S.B."/>
            <person name="Gearin G."/>
            <person name="Goldberg J."/>
            <person name="Griggs A."/>
            <person name="Gujja S."/>
            <person name="Hansen M."/>
            <person name="Heiman D."/>
            <person name="Howarth C."/>
            <person name="Larimer J."/>
            <person name="Lui A."/>
            <person name="MacDonald P.J.P."/>
            <person name="McCowen C."/>
            <person name="Montmayeur A."/>
            <person name="Murphy C."/>
            <person name="Neiman D."/>
            <person name="Pearson M."/>
            <person name="Priest M."/>
            <person name="Roberts A."/>
            <person name="Saif S."/>
            <person name="Shea T."/>
            <person name="Sisk P."/>
            <person name="Stolte C."/>
            <person name="Sykes S."/>
            <person name="Wortman J."/>
            <person name="Nusbaum C."/>
            <person name="Birren B."/>
        </authorList>
    </citation>
    <scope>NUCLEOTIDE SEQUENCE [LARGE SCALE GENOMIC DNA]</scope>
    <source>
        <strain evidence="2 3">CL09T03C10</strain>
    </source>
</reference>
<sequence length="115" mass="12537">MKQLIPALFVVGAIMALAGAAVFITGWTYAPYIYTVGAGFIALAQVNTPPVKGKSKTLKRLRIQQIFGALALILTGAFMFTTRGNEWIACLTIAAILELYTAFRIPQEEEKEKAN</sequence>
<keyword evidence="1" id="KW-1133">Transmembrane helix</keyword>
<accession>K5CL42</accession>
<evidence type="ECO:0000256" key="1">
    <source>
        <dbReference type="SAM" id="Phobius"/>
    </source>
</evidence>
<organism evidence="2 3">
    <name type="scientific">Bacteroides finegoldii CL09T03C10</name>
    <dbReference type="NCBI Taxonomy" id="997888"/>
    <lineage>
        <taxon>Bacteria</taxon>
        <taxon>Pseudomonadati</taxon>
        <taxon>Bacteroidota</taxon>
        <taxon>Bacteroidia</taxon>
        <taxon>Bacteroidales</taxon>
        <taxon>Bacteroidaceae</taxon>
        <taxon>Bacteroides</taxon>
    </lineage>
</organism>
<comment type="caution">
    <text evidence="2">The sequence shown here is derived from an EMBL/GenBank/DDBJ whole genome shotgun (WGS) entry which is preliminary data.</text>
</comment>
<evidence type="ECO:0000313" key="3">
    <source>
        <dbReference type="Proteomes" id="UP000007995"/>
    </source>
</evidence>
<name>K5CL42_9BACE</name>
<gene>
    <name evidence="2" type="ORF">HMPREF1057_03591</name>
</gene>
<dbReference type="OrthoDB" id="1014758at2"/>
<protein>
    <submittedName>
        <fullName evidence="2">Uncharacterized protein</fullName>
    </submittedName>
</protein>
<dbReference type="EMBL" id="AGXW01000012">
    <property type="protein sequence ID" value="EKJ90050.1"/>
    <property type="molecule type" value="Genomic_DNA"/>
</dbReference>
<proteinExistence type="predicted"/>
<evidence type="ECO:0000313" key="2">
    <source>
        <dbReference type="EMBL" id="EKJ90050.1"/>
    </source>
</evidence>
<dbReference type="AlphaFoldDB" id="K5CL42"/>
<feature type="transmembrane region" description="Helical" evidence="1">
    <location>
        <begin position="61"/>
        <end position="80"/>
    </location>
</feature>
<dbReference type="RefSeq" id="WP_007766311.1">
    <property type="nucleotide sequence ID" value="NZ_AKBZ01000002.1"/>
</dbReference>
<feature type="transmembrane region" description="Helical" evidence="1">
    <location>
        <begin position="86"/>
        <end position="103"/>
    </location>
</feature>
<dbReference type="HOGENOM" id="CLU_157943_1_0_10"/>